<reference evidence="7 8" key="2">
    <citation type="journal article" date="2010" name="BMC Genomics">
        <title>The genome of Geobacter bemidjiensis, exemplar for the subsurface clade of Geobacter species that predominate in Fe(III)-reducing subsurface environments.</title>
        <authorList>
            <person name="Aklujkar M."/>
            <person name="Young N.D."/>
            <person name="Holmes D."/>
            <person name="Chavan M."/>
            <person name="Risso C."/>
            <person name="Kiss H.E."/>
            <person name="Han C.S."/>
            <person name="Land M.L."/>
            <person name="Lovley D.R."/>
        </authorList>
    </citation>
    <scope>NUCLEOTIDE SEQUENCE [LARGE SCALE GENOMIC DNA]</scope>
    <source>
        <strain evidence="8">ATCC BAA-1014 / DSM 16622 / JCM 12645 / Bem</strain>
    </source>
</reference>
<evidence type="ECO:0000256" key="4">
    <source>
        <dbReference type="ARBA" id="ARBA00023004"/>
    </source>
</evidence>
<dbReference type="HOGENOM" id="CLU_1445744_0_0_7"/>
<keyword evidence="4" id="KW-0408">Iron</keyword>
<dbReference type="GO" id="GO:0003824">
    <property type="term" value="F:catalytic activity"/>
    <property type="evidence" value="ECO:0007669"/>
    <property type="project" value="InterPro"/>
</dbReference>
<feature type="domain" description="Radical SAM core" evidence="6">
    <location>
        <begin position="35"/>
        <end position="159"/>
    </location>
</feature>
<dbReference type="CDD" id="cd01335">
    <property type="entry name" value="Radical_SAM"/>
    <property type="match status" value="1"/>
</dbReference>
<dbReference type="RefSeq" id="WP_012531304.1">
    <property type="nucleotide sequence ID" value="NC_011146.1"/>
</dbReference>
<proteinExistence type="predicted"/>
<keyword evidence="8" id="KW-1185">Reference proteome</keyword>
<dbReference type="InterPro" id="IPR013785">
    <property type="entry name" value="Aldolase_TIM"/>
</dbReference>
<protein>
    <submittedName>
        <fullName evidence="7">Radical SAM domain iron-sulfur cluster-binding oxidoreductase</fullName>
    </submittedName>
</protein>
<evidence type="ECO:0000256" key="3">
    <source>
        <dbReference type="ARBA" id="ARBA00022723"/>
    </source>
</evidence>
<keyword evidence="5" id="KW-0411">Iron-sulfur</keyword>
<dbReference type="AlphaFoldDB" id="B5EIH6"/>
<dbReference type="GO" id="GO:0051536">
    <property type="term" value="F:iron-sulfur cluster binding"/>
    <property type="evidence" value="ECO:0007669"/>
    <property type="project" value="UniProtKB-KW"/>
</dbReference>
<dbReference type="KEGG" id="gbm:Gbem_2874"/>
<accession>B5EIH6</accession>
<name>B5EIH6_CITBB</name>
<dbReference type="GO" id="GO:0046872">
    <property type="term" value="F:metal ion binding"/>
    <property type="evidence" value="ECO:0007669"/>
    <property type="project" value="UniProtKB-KW"/>
</dbReference>
<evidence type="ECO:0000313" key="7">
    <source>
        <dbReference type="EMBL" id="ACH39878.1"/>
    </source>
</evidence>
<evidence type="ECO:0000313" key="8">
    <source>
        <dbReference type="Proteomes" id="UP000008825"/>
    </source>
</evidence>
<keyword evidence="3" id="KW-0479">Metal-binding</keyword>
<organism evidence="7 8">
    <name type="scientific">Citrifermentans bemidjiense (strain ATCC BAA-1014 / DSM 16622 / JCM 12645 / Bem)</name>
    <name type="common">Geobacter bemidjiensis</name>
    <dbReference type="NCBI Taxonomy" id="404380"/>
    <lineage>
        <taxon>Bacteria</taxon>
        <taxon>Pseudomonadati</taxon>
        <taxon>Thermodesulfobacteriota</taxon>
        <taxon>Desulfuromonadia</taxon>
        <taxon>Geobacterales</taxon>
        <taxon>Geobacteraceae</taxon>
        <taxon>Citrifermentans</taxon>
    </lineage>
</organism>
<evidence type="ECO:0000259" key="6">
    <source>
        <dbReference type="Pfam" id="PF04055"/>
    </source>
</evidence>
<dbReference type="InterPro" id="IPR058240">
    <property type="entry name" value="rSAM_sf"/>
</dbReference>
<dbReference type="PANTHER" id="PTHR11228">
    <property type="entry name" value="RADICAL SAM DOMAIN PROTEIN"/>
    <property type="match status" value="1"/>
</dbReference>
<dbReference type="Gene3D" id="3.20.20.70">
    <property type="entry name" value="Aldolase class I"/>
    <property type="match status" value="1"/>
</dbReference>
<dbReference type="eggNOG" id="COG0535">
    <property type="taxonomic scope" value="Bacteria"/>
</dbReference>
<dbReference type="InterPro" id="IPR007197">
    <property type="entry name" value="rSAM"/>
</dbReference>
<evidence type="ECO:0000256" key="5">
    <source>
        <dbReference type="ARBA" id="ARBA00023014"/>
    </source>
</evidence>
<sequence>MAEKKTEDILKDVKPIEISYSEKLKEDPAFVLALIEDPVKAFRAYGYNGDEKMMSINGGGEPFLRQDILTLLRYAAAKGILLSFSTNASLVTEEVASALYELRNSLFYIQMSLYGESRETYEGVTGSRNNMELALKGLANLVERGLDVAVLTVATAENVDRIPEYGGARVWNKGIQVGSRGVFREIG</sequence>
<dbReference type="GO" id="GO:0006783">
    <property type="term" value="P:heme biosynthetic process"/>
    <property type="evidence" value="ECO:0007669"/>
    <property type="project" value="TreeGrafter"/>
</dbReference>
<dbReference type="PANTHER" id="PTHR11228:SF7">
    <property type="entry name" value="PQQA PEPTIDE CYCLASE"/>
    <property type="match status" value="1"/>
</dbReference>
<gene>
    <name evidence="7" type="ordered locus">Gbem_2874</name>
</gene>
<dbReference type="Proteomes" id="UP000008825">
    <property type="component" value="Chromosome"/>
</dbReference>
<dbReference type="Pfam" id="PF04055">
    <property type="entry name" value="Radical_SAM"/>
    <property type="match status" value="1"/>
</dbReference>
<evidence type="ECO:0000256" key="2">
    <source>
        <dbReference type="ARBA" id="ARBA00022691"/>
    </source>
</evidence>
<dbReference type="SUPFAM" id="SSF102114">
    <property type="entry name" value="Radical SAM enzymes"/>
    <property type="match status" value="1"/>
</dbReference>
<evidence type="ECO:0000256" key="1">
    <source>
        <dbReference type="ARBA" id="ARBA00001966"/>
    </source>
</evidence>
<keyword evidence="2" id="KW-0949">S-adenosyl-L-methionine</keyword>
<reference evidence="7 8" key="1">
    <citation type="submission" date="2008-07" db="EMBL/GenBank/DDBJ databases">
        <title>Complete sequence of Geobacter bemidjiensis BEM.</title>
        <authorList>
            <consortium name="US DOE Joint Genome Institute"/>
            <person name="Lucas S."/>
            <person name="Copeland A."/>
            <person name="Lapidus A."/>
            <person name="Glavina del Rio T."/>
            <person name="Dalin E."/>
            <person name="Tice H."/>
            <person name="Bruce D."/>
            <person name="Goodwin L."/>
            <person name="Pitluck S."/>
            <person name="Kiss H."/>
            <person name="Brettin T."/>
            <person name="Detter J.C."/>
            <person name="Han C."/>
            <person name="Kuske C.R."/>
            <person name="Schmutz J."/>
            <person name="Larimer F."/>
            <person name="Land M."/>
            <person name="Hauser L."/>
            <person name="Kyrpides N."/>
            <person name="Lykidis A."/>
            <person name="Lovley D."/>
            <person name="Richardson P."/>
        </authorList>
    </citation>
    <scope>NUCLEOTIDE SEQUENCE [LARGE SCALE GENOMIC DNA]</scope>
    <source>
        <strain evidence="8">ATCC BAA-1014 / DSM 16622 / JCM 12645 / Bem</strain>
    </source>
</reference>
<dbReference type="STRING" id="404380.Gbem_2874"/>
<dbReference type="OrthoDB" id="9782387at2"/>
<dbReference type="InterPro" id="IPR050377">
    <property type="entry name" value="Radical_SAM_PqqE_MftC-like"/>
</dbReference>
<dbReference type="EMBL" id="CP001124">
    <property type="protein sequence ID" value="ACH39878.1"/>
    <property type="molecule type" value="Genomic_DNA"/>
</dbReference>
<comment type="cofactor">
    <cofactor evidence="1">
        <name>[4Fe-4S] cluster</name>
        <dbReference type="ChEBI" id="CHEBI:49883"/>
    </cofactor>
</comment>